<accession>A0A5M9I0Y1</accession>
<evidence type="ECO:0000256" key="2">
    <source>
        <dbReference type="ARBA" id="ARBA00023163"/>
    </source>
</evidence>
<organism evidence="4 5">
    <name type="scientific">Mediterraneibacter catenae</name>
    <dbReference type="NCBI Taxonomy" id="2594882"/>
    <lineage>
        <taxon>Bacteria</taxon>
        <taxon>Bacillati</taxon>
        <taxon>Bacillota</taxon>
        <taxon>Clostridia</taxon>
        <taxon>Lachnospirales</taxon>
        <taxon>Lachnospiraceae</taxon>
        <taxon>Mediterraneibacter</taxon>
    </lineage>
</organism>
<sequence>MEVEFMTADTTLPPCMPLPRAMLRLPISSTAKVMYARMLDIVFLSGIEDTNGILFIHFPIVELAAALARSTMTVKRSLNELEDAGLILRVRQGFGEPNKIYVLIPKKEDSRL</sequence>
<feature type="domain" description="HTH deoR-type" evidence="3">
    <location>
        <begin position="60"/>
        <end position="93"/>
    </location>
</feature>
<proteinExistence type="predicted"/>
<evidence type="ECO:0000256" key="1">
    <source>
        <dbReference type="ARBA" id="ARBA00023015"/>
    </source>
</evidence>
<gene>
    <name evidence="4" type="ORF">FNY66_10740</name>
</gene>
<dbReference type="GO" id="GO:0003700">
    <property type="term" value="F:DNA-binding transcription factor activity"/>
    <property type="evidence" value="ECO:0007669"/>
    <property type="project" value="InterPro"/>
</dbReference>
<dbReference type="EMBL" id="VMSO01000014">
    <property type="protein sequence ID" value="KAA8500922.1"/>
    <property type="molecule type" value="Genomic_DNA"/>
</dbReference>
<dbReference type="InterPro" id="IPR036390">
    <property type="entry name" value="WH_DNA-bd_sf"/>
</dbReference>
<keyword evidence="5" id="KW-1185">Reference proteome</keyword>
<evidence type="ECO:0000313" key="4">
    <source>
        <dbReference type="EMBL" id="KAA8500922.1"/>
    </source>
</evidence>
<comment type="caution">
    <text evidence="4">The sequence shown here is derived from an EMBL/GenBank/DDBJ whole genome shotgun (WGS) entry which is preliminary data.</text>
</comment>
<dbReference type="Proteomes" id="UP000322025">
    <property type="component" value="Unassembled WGS sequence"/>
</dbReference>
<dbReference type="SUPFAM" id="SSF46785">
    <property type="entry name" value="Winged helix' DNA-binding domain"/>
    <property type="match status" value="1"/>
</dbReference>
<keyword evidence="1" id="KW-0805">Transcription regulation</keyword>
<reference evidence="4" key="1">
    <citation type="submission" date="2019-07" db="EMBL/GenBank/DDBJ databases">
        <authorList>
            <person name="Wongkuna S."/>
            <person name="Scaria J."/>
        </authorList>
    </citation>
    <scope>NUCLEOTIDE SEQUENCE [LARGE SCALE GENOMIC DNA]</scope>
    <source>
        <strain evidence="4">SW178</strain>
    </source>
</reference>
<dbReference type="RefSeq" id="WP_101692539.1">
    <property type="nucleotide sequence ID" value="NZ_VMSO01000014.1"/>
</dbReference>
<protein>
    <submittedName>
        <fullName evidence="4">DeoR family transcriptional regulator</fullName>
    </submittedName>
</protein>
<dbReference type="Pfam" id="PF08220">
    <property type="entry name" value="HTH_DeoR"/>
    <property type="match status" value="1"/>
</dbReference>
<evidence type="ECO:0000259" key="3">
    <source>
        <dbReference type="Pfam" id="PF08220"/>
    </source>
</evidence>
<name>A0A5M9I0Y1_9FIRM</name>
<keyword evidence="2" id="KW-0804">Transcription</keyword>
<dbReference type="AlphaFoldDB" id="A0A5M9I0Y1"/>
<dbReference type="OrthoDB" id="9790560at2"/>
<evidence type="ECO:0000313" key="5">
    <source>
        <dbReference type="Proteomes" id="UP000322025"/>
    </source>
</evidence>
<dbReference type="InterPro" id="IPR001034">
    <property type="entry name" value="DeoR_HTH"/>
</dbReference>